<feature type="compositionally biased region" description="Polar residues" evidence="6">
    <location>
        <begin position="837"/>
        <end position="846"/>
    </location>
</feature>
<comment type="caution">
    <text evidence="7">The sequence shown here is derived from an EMBL/GenBank/DDBJ whole genome shotgun (WGS) entry which is preliminary data.</text>
</comment>
<sequence>MSAFKALNVESDNESEDEIDNTKEIQIEEALKLYQAALKYHSEGPRSFDKAAEAYKALFESEIFTYPEALSEYGRHELYGDSLEFDSIFQDDSETGPVQLAGGNESAPNTLPQILHLAYKNHGQFLLELTQHRIRQHGVSEQEAAPRILAALNYFAEALDKDDADLDLWSRTASVGALLRSRRITRFCLEAVLDGDDELFDSILRLPGLEEGFAAHQLKELVSKMEDDLSLAQAPLSSLKRKRLPEILKQRLNPYAFSPLPSEIGTIEPPPPSTVRAQSVLSPTTWDWAGLGEAILRFFMAVQGGFVEAPPGSGMRITMPSDVPVEEDSLQIEERPTEGNKIAQKPEGVVRSKKAPNNNCTSGDDGAPNMDGEDIVMGEGDQETALILRKENSGSATPQEPAPLQNRKRSTDSAGLPETAEGGRSRSKRIRARESIMDGVTGPDTAAQTLAKQMEDKLNPAVLADQYLFEIVNDIFSKMDVEGLGSPKVLRDMLTKLPFEAISDEGSVNNAAKDMYMAIQSGDPKIAGVLLPNETVDLGGMSRQAGLDAFLGYAKSGISQACSKPTLGSEKMVSFAQVVNSGWFSIREVAFSWAEALLVPGSLSSPGADGESKRSSYMCHRWTEDLKRNLVQIIVNFDEFIYEQLRDRVSQLNSRILEGQVKAGRCRISERDAGRIEMIETLFELHLDVYSLIKHPHSGVDPDTQTLQSDRLERWASLAREVMQLRTECNIDVDCDELALRHIWASIFHMNVIEHIRPEYLIAAMEELKTIFRKNGEPTIEMQNNAVMPELSVAAVDRELARISMKDFFLRVFDQDEKDPVTVIESLEPILESMQYVDSSGEQGDQANDDSESRRSSTVARRSSDSQPDGTSASRPSALHEMRRFLDTASVSLRLSLWQRLREAYETIEYPPKVVSCYLRSIETLVSEFKSSIGEDPPPSERHLKLMSRLRVIDEMLVKILNIMKNDKAAFDCLTYEHLQSSMSAVSRLLRIMAAGNVYEDMLRAGLVTAPRFEGCPSSTFVSITGRLHDMQLRAWILQYLLLKEGIHQNPEAYPTPSEDLFEYFRHVHYATGIRGFCHAANRTFLKLAKDEVLRMDDYVDGNTRDVELSQILYDLYGLKTFINSLECHEFGTSPEILEKKTATQLLPFILQQARKINIKDLLKSELRSTIEKVHGALGRAKLNDDISFNRKLILAYLKSPINPMALFQCYKGIGTLSTKHIPAQSAEAASIGWYFLMGNLSLNKFRSQKKTTAGPTEDIDVARAFFMQELEYTIDRWETWYRLGQAYDAHIEDAVSWTAEKLNNNNSVELINLQRSAIHCYTMAVACVERDGPVAPPMAAKVSELYTDFGNRVYASSREPFSMHGFKFRDNESKFYSSQDTHIVYQKLPWIPLSDYRAWKFASALFNKAIAGNPDKWWNWFMRAKCMWKMHRANIEALEPRLQGSVPTAEDVLDEIVHAIHALPGKKDKRDPILEPHYKLVSIVHKMVLSREMDVEMGWHWLKHTPYSENIGEPESLEVWDTHILAILKSLRNADKSGWHHRMVSRVAHVIYGDSSSDEHLARAAKLELCQQMFTKTMTIQVWKPEHERPGRHFVFTTRYTGFFVQLLVQTNDRTNLEMLAKRVRKKPHEFFEHTKLWGELCLSYLKLLRRAGKIPEGYEDTVFKALGNEEFQARANMVETWTQSPTSEHLVLDILREAIELKRLNNGLMKPLLIDDLIGDTYAMLYATVGPTLDPSQHLSQPTSVPPAVPASVTSVMQLDGPADALQRAHSPFGVFHSDQQRNVHPEPISRPRAKGVGRREIARRAEACVAKPVLPMPPSTPSMPIRSPTKTHVQVMIPRLTGFDATPSDANRLSHLQVTSHSGTMTGPSSATNVESSAPASIQDSADDESELSELDDQEVSEILGEPAEETVVMKPLFPNLSTNKIKSEDAGNLAGGSRRGSVVSTGGTSA</sequence>
<feature type="region of interest" description="Disordered" evidence="6">
    <location>
        <begin position="1780"/>
        <end position="1802"/>
    </location>
</feature>
<dbReference type="OrthoDB" id="77564at2759"/>
<dbReference type="PANTHER" id="PTHR15502">
    <property type="entry name" value="CALCINEURIN-BINDING PROTEIN CABIN 1-RELATED"/>
    <property type="match status" value="1"/>
</dbReference>
<feature type="compositionally biased region" description="Low complexity" evidence="6">
    <location>
        <begin position="1943"/>
        <end position="1954"/>
    </location>
</feature>
<reference evidence="7" key="1">
    <citation type="journal article" date="2020" name="Stud. Mycol.">
        <title>101 Dothideomycetes genomes: a test case for predicting lifestyles and emergence of pathogens.</title>
        <authorList>
            <person name="Haridas S."/>
            <person name="Albert R."/>
            <person name="Binder M."/>
            <person name="Bloem J."/>
            <person name="Labutti K."/>
            <person name="Salamov A."/>
            <person name="Andreopoulos B."/>
            <person name="Baker S."/>
            <person name="Barry K."/>
            <person name="Bills G."/>
            <person name="Bluhm B."/>
            <person name="Cannon C."/>
            <person name="Castanera R."/>
            <person name="Culley D."/>
            <person name="Daum C."/>
            <person name="Ezra D."/>
            <person name="Gonzalez J."/>
            <person name="Henrissat B."/>
            <person name="Kuo A."/>
            <person name="Liang C."/>
            <person name="Lipzen A."/>
            <person name="Lutzoni F."/>
            <person name="Magnuson J."/>
            <person name="Mondo S."/>
            <person name="Nolan M."/>
            <person name="Ohm R."/>
            <person name="Pangilinan J."/>
            <person name="Park H.-J."/>
            <person name="Ramirez L."/>
            <person name="Alfaro M."/>
            <person name="Sun H."/>
            <person name="Tritt A."/>
            <person name="Yoshinaga Y."/>
            <person name="Zwiers L.-H."/>
            <person name="Turgeon B."/>
            <person name="Goodwin S."/>
            <person name="Spatafora J."/>
            <person name="Crous P."/>
            <person name="Grigoriev I."/>
        </authorList>
    </citation>
    <scope>NUCLEOTIDE SEQUENCE</scope>
    <source>
        <strain evidence="7">ATCC 74209</strain>
    </source>
</reference>
<accession>A0A9P4MPG9</accession>
<feature type="region of interest" description="Disordered" evidence="6">
    <location>
        <begin position="1863"/>
        <end position="1892"/>
    </location>
</feature>
<keyword evidence="8" id="KW-1185">Reference proteome</keyword>
<dbReference type="GO" id="GO:0006325">
    <property type="term" value="P:chromatin organization"/>
    <property type="evidence" value="ECO:0007669"/>
    <property type="project" value="InterPro"/>
</dbReference>
<dbReference type="PANTHER" id="PTHR15502:SF7">
    <property type="entry name" value="CALCINEURIN-BINDING PROTEIN CABIN-1"/>
    <property type="match status" value="1"/>
</dbReference>
<dbReference type="GO" id="GO:0031491">
    <property type="term" value="F:nucleosome binding"/>
    <property type="evidence" value="ECO:0007669"/>
    <property type="project" value="TreeGrafter"/>
</dbReference>
<evidence type="ECO:0000313" key="8">
    <source>
        <dbReference type="Proteomes" id="UP000799536"/>
    </source>
</evidence>
<comment type="subcellular location">
    <subcellularLocation>
        <location evidence="2">Nucleus</location>
    </subcellularLocation>
</comment>
<comment type="similarity">
    <text evidence="3">Belongs to the HIR3 family.</text>
</comment>
<evidence type="ECO:0000256" key="6">
    <source>
        <dbReference type="SAM" id="MobiDB-lite"/>
    </source>
</evidence>
<evidence type="ECO:0000256" key="1">
    <source>
        <dbReference type="ARBA" id="ARBA00002687"/>
    </source>
</evidence>
<feature type="region of interest" description="Disordered" evidence="6">
    <location>
        <begin position="837"/>
        <end position="879"/>
    </location>
</feature>
<evidence type="ECO:0000256" key="5">
    <source>
        <dbReference type="ARBA" id="ARBA00023242"/>
    </source>
</evidence>
<gene>
    <name evidence="7" type="ORF">GQ43DRAFT_434454</name>
</gene>
<proteinExistence type="inferred from homology"/>
<evidence type="ECO:0000256" key="4">
    <source>
        <dbReference type="ARBA" id="ARBA00014848"/>
    </source>
</evidence>
<keyword evidence="5" id="KW-0539">Nucleus</keyword>
<evidence type="ECO:0000313" key="7">
    <source>
        <dbReference type="EMBL" id="KAF2198231.1"/>
    </source>
</evidence>
<dbReference type="GO" id="GO:0005634">
    <property type="term" value="C:nucleus"/>
    <property type="evidence" value="ECO:0007669"/>
    <property type="project" value="UniProtKB-SubCell"/>
</dbReference>
<protein>
    <recommendedName>
        <fullName evidence="4">Histone transcription regulator 3 homolog</fullName>
    </recommendedName>
</protein>
<feature type="region of interest" description="Disordered" evidence="6">
    <location>
        <begin position="331"/>
        <end position="376"/>
    </location>
</feature>
<dbReference type="Proteomes" id="UP000799536">
    <property type="component" value="Unassembled WGS sequence"/>
</dbReference>
<evidence type="ECO:0000256" key="2">
    <source>
        <dbReference type="ARBA" id="ARBA00004123"/>
    </source>
</evidence>
<dbReference type="EMBL" id="ML994160">
    <property type="protein sequence ID" value="KAF2198231.1"/>
    <property type="molecule type" value="Genomic_DNA"/>
</dbReference>
<evidence type="ECO:0000256" key="3">
    <source>
        <dbReference type="ARBA" id="ARBA00007335"/>
    </source>
</evidence>
<name>A0A9P4MPG9_9PLEO</name>
<comment type="function">
    <text evidence="1">Has a role in a nucleosome assembly pathway that is required for the integrity of heterochromatin and proper chromosome segregation.</text>
</comment>
<feature type="compositionally biased region" description="Basic and acidic residues" evidence="6">
    <location>
        <begin position="1781"/>
        <end position="1792"/>
    </location>
</feature>
<organism evidence="7 8">
    <name type="scientific">Delitschia confertaspora ATCC 74209</name>
    <dbReference type="NCBI Taxonomy" id="1513339"/>
    <lineage>
        <taxon>Eukaryota</taxon>
        <taxon>Fungi</taxon>
        <taxon>Dikarya</taxon>
        <taxon>Ascomycota</taxon>
        <taxon>Pezizomycotina</taxon>
        <taxon>Dothideomycetes</taxon>
        <taxon>Pleosporomycetidae</taxon>
        <taxon>Pleosporales</taxon>
        <taxon>Delitschiaceae</taxon>
        <taxon>Delitschia</taxon>
    </lineage>
</organism>
<feature type="region of interest" description="Disordered" evidence="6">
    <location>
        <begin position="390"/>
        <end position="434"/>
    </location>
</feature>
<feature type="region of interest" description="Disordered" evidence="6">
    <location>
        <begin position="1921"/>
        <end position="1954"/>
    </location>
</feature>
<dbReference type="GO" id="GO:0000417">
    <property type="term" value="C:HIR complex"/>
    <property type="evidence" value="ECO:0007669"/>
    <property type="project" value="TreeGrafter"/>
</dbReference>
<dbReference type="InterPro" id="IPR033053">
    <property type="entry name" value="Hir3/CABIN1"/>
</dbReference>
<feature type="compositionally biased region" description="Polar residues" evidence="6">
    <location>
        <begin position="1863"/>
        <end position="1885"/>
    </location>
</feature>